<name>A0A8X6G474_TRICU</name>
<dbReference type="GO" id="GO:0062129">
    <property type="term" value="C:chitin-based extracellular matrix"/>
    <property type="evidence" value="ECO:0007669"/>
    <property type="project" value="TreeGrafter"/>
</dbReference>
<evidence type="ECO:0000313" key="2">
    <source>
        <dbReference type="EMBL" id="GFQ95917.1"/>
    </source>
</evidence>
<dbReference type="Proteomes" id="UP000887116">
    <property type="component" value="Unassembled WGS sequence"/>
</dbReference>
<protein>
    <submittedName>
        <fullName evidence="2">Uncharacterized protein</fullName>
    </submittedName>
</protein>
<dbReference type="InterPro" id="IPR000618">
    <property type="entry name" value="Insect_cuticle"/>
</dbReference>
<dbReference type="PROSITE" id="PS51155">
    <property type="entry name" value="CHIT_BIND_RR_2"/>
    <property type="match status" value="1"/>
</dbReference>
<comment type="caution">
    <text evidence="2">The sequence shown here is derived from an EMBL/GenBank/DDBJ whole genome shotgun (WGS) entry which is preliminary data.</text>
</comment>
<accession>A0A8X6G474</accession>
<gene>
    <name evidence="2" type="primary">AVEN_102640_1</name>
    <name evidence="2" type="ORF">TNCT_694261</name>
</gene>
<dbReference type="GO" id="GO:0008010">
    <property type="term" value="F:structural constituent of chitin-based larval cuticle"/>
    <property type="evidence" value="ECO:0007669"/>
    <property type="project" value="TreeGrafter"/>
</dbReference>
<evidence type="ECO:0000313" key="3">
    <source>
        <dbReference type="Proteomes" id="UP000887116"/>
    </source>
</evidence>
<dbReference type="EMBL" id="BMAO01014590">
    <property type="protein sequence ID" value="GFQ95917.1"/>
    <property type="molecule type" value="Genomic_DNA"/>
</dbReference>
<dbReference type="InterPro" id="IPR050468">
    <property type="entry name" value="Cuticle_Struct_Prot"/>
</dbReference>
<dbReference type="PANTHER" id="PTHR10380">
    <property type="entry name" value="CUTICLE PROTEIN"/>
    <property type="match status" value="1"/>
</dbReference>
<sequence length="262" mass="28680">MDICSSTIHVLISVRNQTDLEFPSQKVSLPSSSVANRRGINTDCLFEMEEHNQGYNPRVTSLFCGELTLRNMIFKVALLVAAAAVAAAQYGHHYPAHGYGHGYEGHHDDYHHAPQPYDYGYDVKDDYGNKQFRKETGDGKGGVKGSYGYVDAHGIHRQVDYVADHHGFRAQVKTNEPGTANQNPAAVGVHSAAPVHVHAPAYAAPSHYAPAHHAGPHYAPSHHIPYRVPKSYASDSYTRAWKGIDAAPAFFSNAQRGDRGIP</sequence>
<organism evidence="2 3">
    <name type="scientific">Trichonephila clavata</name>
    <name type="common">Joro spider</name>
    <name type="synonym">Nephila clavata</name>
    <dbReference type="NCBI Taxonomy" id="2740835"/>
    <lineage>
        <taxon>Eukaryota</taxon>
        <taxon>Metazoa</taxon>
        <taxon>Ecdysozoa</taxon>
        <taxon>Arthropoda</taxon>
        <taxon>Chelicerata</taxon>
        <taxon>Arachnida</taxon>
        <taxon>Araneae</taxon>
        <taxon>Araneomorphae</taxon>
        <taxon>Entelegynae</taxon>
        <taxon>Araneoidea</taxon>
        <taxon>Nephilidae</taxon>
        <taxon>Trichonephila</taxon>
    </lineage>
</organism>
<proteinExistence type="predicted"/>
<keyword evidence="3" id="KW-1185">Reference proteome</keyword>
<dbReference type="Pfam" id="PF00379">
    <property type="entry name" value="Chitin_bind_4"/>
    <property type="match status" value="1"/>
</dbReference>
<dbReference type="OrthoDB" id="6435887at2759"/>
<evidence type="ECO:0000256" key="1">
    <source>
        <dbReference type="PROSITE-ProRule" id="PRU00497"/>
    </source>
</evidence>
<reference evidence="2" key="1">
    <citation type="submission" date="2020-07" db="EMBL/GenBank/DDBJ databases">
        <title>Multicomponent nature underlies the extraordinary mechanical properties of spider dragline silk.</title>
        <authorList>
            <person name="Kono N."/>
            <person name="Nakamura H."/>
            <person name="Mori M."/>
            <person name="Yoshida Y."/>
            <person name="Ohtoshi R."/>
            <person name="Malay A.D."/>
            <person name="Moran D.A.P."/>
            <person name="Tomita M."/>
            <person name="Numata K."/>
            <person name="Arakawa K."/>
        </authorList>
    </citation>
    <scope>NUCLEOTIDE SEQUENCE</scope>
</reference>
<dbReference type="PRINTS" id="PR00947">
    <property type="entry name" value="CUTICLE"/>
</dbReference>
<keyword evidence="1" id="KW-0193">Cuticle</keyword>
<dbReference type="AlphaFoldDB" id="A0A8X6G474"/>
<dbReference type="PANTHER" id="PTHR10380:SF235">
    <property type="entry name" value="CUTICULAR PROTEIN 73D, ISOFORM B"/>
    <property type="match status" value="1"/>
</dbReference>